<keyword evidence="1" id="KW-0472">Membrane</keyword>
<dbReference type="InterPro" id="IPR021354">
    <property type="entry name" value="DUF2975"/>
</dbReference>
<organism evidence="2 3">
    <name type="scientific">Candidatus Mcinerneyibacterium aminivorans</name>
    <dbReference type="NCBI Taxonomy" id="2703815"/>
    <lineage>
        <taxon>Bacteria</taxon>
        <taxon>Candidatus Macinerneyibacteriota</taxon>
        <taxon>Candidatus Mcinerneyibacteria</taxon>
        <taxon>Candidatus Mcinerneyibacteriales</taxon>
        <taxon>Candidatus Mcinerneyibacteriaceae</taxon>
        <taxon>Candidatus Mcinerneyibacterium</taxon>
    </lineage>
</organism>
<dbReference type="EMBL" id="VSIX01000083">
    <property type="protein sequence ID" value="TYB30750.1"/>
    <property type="molecule type" value="Genomic_DNA"/>
</dbReference>
<dbReference type="Proteomes" id="UP000324143">
    <property type="component" value="Unassembled WGS sequence"/>
</dbReference>
<keyword evidence="1" id="KW-0812">Transmembrane</keyword>
<feature type="transmembrane region" description="Helical" evidence="1">
    <location>
        <begin position="43"/>
        <end position="64"/>
    </location>
</feature>
<protein>
    <submittedName>
        <fullName evidence="2">DUF2975 domain-containing protein</fullName>
    </submittedName>
</protein>
<feature type="transmembrane region" description="Helical" evidence="1">
    <location>
        <begin position="117"/>
        <end position="141"/>
    </location>
</feature>
<sequence length="156" mass="17417">MKREVLFLKAAVVFIGILVLALCIFMLPLIAKDAAKSSWKMAYTLYGILAIMYVSVIPFFAALYHSFRILIYIDTNKAFSELSVKALGNLKKYATIIIILYLIGMPLFYIVGEVDDAPGVILIGMIFVFAPMAVAVFANLLKKLLKNAIDIKNDMR</sequence>
<evidence type="ECO:0000313" key="3">
    <source>
        <dbReference type="Proteomes" id="UP000324143"/>
    </source>
</evidence>
<feature type="transmembrane region" description="Helical" evidence="1">
    <location>
        <begin position="7"/>
        <end position="31"/>
    </location>
</feature>
<feature type="transmembrane region" description="Helical" evidence="1">
    <location>
        <begin position="93"/>
        <end position="111"/>
    </location>
</feature>
<gene>
    <name evidence="2" type="ORF">FXF47_07585</name>
</gene>
<proteinExistence type="predicted"/>
<dbReference type="Pfam" id="PF11188">
    <property type="entry name" value="DUF2975"/>
    <property type="match status" value="1"/>
</dbReference>
<accession>A0A5D0MH41</accession>
<evidence type="ECO:0000256" key="1">
    <source>
        <dbReference type="SAM" id="Phobius"/>
    </source>
</evidence>
<name>A0A5D0MH41_9BACT</name>
<keyword evidence="3" id="KW-1185">Reference proteome</keyword>
<dbReference type="AlphaFoldDB" id="A0A5D0MH41"/>
<comment type="caution">
    <text evidence="2">The sequence shown here is derived from an EMBL/GenBank/DDBJ whole genome shotgun (WGS) entry which is preliminary data.</text>
</comment>
<reference evidence="2" key="1">
    <citation type="submission" date="2019-08" db="EMBL/GenBank/DDBJ databases">
        <title>Genomic characterization of a novel candidate phylum (ARYD3) from a high temperature, high salinity tertiary oil reservoir in north central Oklahoma, USA.</title>
        <authorList>
            <person name="Youssef N.H."/>
            <person name="Yadav A."/>
            <person name="Elshahed M.S."/>
        </authorList>
    </citation>
    <scope>NUCLEOTIDE SEQUENCE [LARGE SCALE GENOMIC DNA]</scope>
    <source>
        <strain evidence="2">ARYD3</strain>
    </source>
</reference>
<evidence type="ECO:0000313" key="2">
    <source>
        <dbReference type="EMBL" id="TYB30750.1"/>
    </source>
</evidence>
<keyword evidence="1" id="KW-1133">Transmembrane helix</keyword>